<dbReference type="Pfam" id="PF03099">
    <property type="entry name" value="BPL_LplA_LipB"/>
    <property type="match status" value="1"/>
</dbReference>
<comment type="catalytic activity">
    <reaction evidence="5">
        <text>biotin + L-lysyl-[protein] + ATP = N(6)-biotinyl-L-lysyl-[protein] + AMP + diphosphate + H(+)</text>
        <dbReference type="Rhea" id="RHEA:11756"/>
        <dbReference type="Rhea" id="RHEA-COMP:9752"/>
        <dbReference type="Rhea" id="RHEA-COMP:10505"/>
        <dbReference type="ChEBI" id="CHEBI:15378"/>
        <dbReference type="ChEBI" id="CHEBI:29969"/>
        <dbReference type="ChEBI" id="CHEBI:30616"/>
        <dbReference type="ChEBI" id="CHEBI:33019"/>
        <dbReference type="ChEBI" id="CHEBI:57586"/>
        <dbReference type="ChEBI" id="CHEBI:83144"/>
        <dbReference type="ChEBI" id="CHEBI:456215"/>
        <dbReference type="EC" id="6.3.4.15"/>
    </reaction>
</comment>
<dbReference type="SUPFAM" id="SSF55681">
    <property type="entry name" value="Class II aaRS and biotin synthetases"/>
    <property type="match status" value="1"/>
</dbReference>
<dbReference type="HAMAP" id="MF_00978">
    <property type="entry name" value="Bifunct_BirA"/>
    <property type="match status" value="1"/>
</dbReference>
<dbReference type="PANTHER" id="PTHR12835:SF5">
    <property type="entry name" value="BIOTIN--PROTEIN LIGASE"/>
    <property type="match status" value="1"/>
</dbReference>
<comment type="similarity">
    <text evidence="5">Belongs to the biotin--protein ligase family.</text>
</comment>
<feature type="DNA-binding region" description="H-T-H motif" evidence="5">
    <location>
        <begin position="23"/>
        <end position="42"/>
    </location>
</feature>
<dbReference type="SUPFAM" id="SSF46785">
    <property type="entry name" value="Winged helix' DNA-binding domain"/>
    <property type="match status" value="1"/>
</dbReference>
<keyword evidence="3 5" id="KW-0067">ATP-binding</keyword>
<keyword evidence="5" id="KW-0804">Transcription</keyword>
<protein>
    <recommendedName>
        <fullName evidence="5">Bifunctional ligase/repressor BirA</fullName>
    </recommendedName>
    <alternativeName>
        <fullName evidence="5">Biotin--[acetyl-CoA-carboxylase] ligase</fullName>
        <ecNumber evidence="5">6.3.4.15</ecNumber>
    </alternativeName>
    <alternativeName>
        <fullName evidence="5">Biotin--protein ligase</fullName>
    </alternativeName>
    <alternativeName>
        <fullName evidence="5">Biotin-[acetyl-CoA carboxylase] synthetase</fullName>
    </alternativeName>
</protein>
<dbReference type="InterPro" id="IPR036388">
    <property type="entry name" value="WH-like_DNA-bd_sf"/>
</dbReference>
<dbReference type="InterPro" id="IPR013196">
    <property type="entry name" value="HTH_11"/>
</dbReference>
<feature type="binding site" evidence="5">
    <location>
        <position position="118"/>
    </location>
    <ligand>
        <name>biotin</name>
        <dbReference type="ChEBI" id="CHEBI:57586"/>
    </ligand>
</feature>
<gene>
    <name evidence="5" type="primary">birA</name>
    <name evidence="7" type="ORF">AS030_08700</name>
</gene>
<sequence>MEGKMRQHLLQMLMNNEGEYVSGQQISDKLSCSRTAIWKHIEELRKEGYVIEAVPRKGYRIQSAPDRVTAAEINARLKTEVLGRTIVYEESVKSTQEIAQRLSQSGAYEGTLVVADEQTGGRGRLGRQWQSPKGTGVWMSLILRPDIPLQKAPQLTLLAAVGITKAISKVTGLRPEIKWPNDILVNGKKVVGILTELQAESDRVHAVIIGPGINVNVGRDDFNDELKDIATSLKIESGKEIKRAELISSILKEMEELYHDYLNNGFALVKLMWESYANSIGRRIRVRTLNQQIEGIAKGITDDGILLLEDDEGNIHPIYSADIEIPGT</sequence>
<dbReference type="EMBL" id="LNQN01000001">
    <property type="protein sequence ID" value="KSU86019.1"/>
    <property type="molecule type" value="Genomic_DNA"/>
</dbReference>
<dbReference type="AlphaFoldDB" id="A0A0V8JFZ5"/>
<dbReference type="GO" id="GO:0009249">
    <property type="term" value="P:protein lipoylation"/>
    <property type="evidence" value="ECO:0007669"/>
    <property type="project" value="UniProtKB-ARBA"/>
</dbReference>
<dbReference type="InterPro" id="IPR003142">
    <property type="entry name" value="BPL_C"/>
</dbReference>
<dbReference type="Pfam" id="PF02237">
    <property type="entry name" value="BPL_C"/>
    <property type="match status" value="1"/>
</dbReference>
<dbReference type="RefSeq" id="WP_061971669.1">
    <property type="nucleotide sequence ID" value="NZ_FMAV01000001.1"/>
</dbReference>
<dbReference type="Pfam" id="PF08279">
    <property type="entry name" value="HTH_11"/>
    <property type="match status" value="1"/>
</dbReference>
<dbReference type="PANTHER" id="PTHR12835">
    <property type="entry name" value="BIOTIN PROTEIN LIGASE"/>
    <property type="match status" value="1"/>
</dbReference>
<keyword evidence="4 5" id="KW-0092">Biotin</keyword>
<comment type="function">
    <text evidence="5">Acts both as a biotin--[acetyl-CoA-carboxylase] ligase and a repressor.</text>
</comment>
<dbReference type="Gene3D" id="3.30.930.10">
    <property type="entry name" value="Bira Bifunctional Protein, Domain 2"/>
    <property type="match status" value="1"/>
</dbReference>
<keyword evidence="2 5" id="KW-0547">Nucleotide-binding</keyword>
<dbReference type="InterPro" id="IPR004408">
    <property type="entry name" value="Biotin_CoA_COase_ligase"/>
</dbReference>
<dbReference type="NCBIfam" id="TIGR00121">
    <property type="entry name" value="birA_ligase"/>
    <property type="match status" value="1"/>
</dbReference>
<dbReference type="GO" id="GO:0006355">
    <property type="term" value="P:regulation of DNA-templated transcription"/>
    <property type="evidence" value="ECO:0007669"/>
    <property type="project" value="UniProtKB-UniRule"/>
</dbReference>
<evidence type="ECO:0000256" key="4">
    <source>
        <dbReference type="ARBA" id="ARBA00023267"/>
    </source>
</evidence>
<reference evidence="7 8" key="1">
    <citation type="journal article" date="2014" name="Antonie Van Leeuwenhoek">
        <title>Fictibacillus enclensis sp. nov., isolated from marine sediment.</title>
        <authorList>
            <person name="Dastager S.G."/>
            <person name="Mawlankar R."/>
            <person name="Srinivasan K."/>
            <person name="Tang S.K."/>
            <person name="Lee J.C."/>
            <person name="Ramana V.V."/>
            <person name="Shouche Y.S."/>
        </authorList>
    </citation>
    <scope>NUCLEOTIDE SEQUENCE [LARGE SCALE GENOMIC DNA]</scope>
    <source>
        <strain evidence="7 8">NIO-1003</strain>
    </source>
</reference>
<keyword evidence="1 5" id="KW-0436">Ligase</keyword>
<feature type="binding site" evidence="5">
    <location>
        <position position="189"/>
    </location>
    <ligand>
        <name>biotin</name>
        <dbReference type="ChEBI" id="CHEBI:57586"/>
    </ligand>
</feature>
<dbReference type="GO" id="GO:0005524">
    <property type="term" value="F:ATP binding"/>
    <property type="evidence" value="ECO:0007669"/>
    <property type="project" value="UniProtKB-UniRule"/>
</dbReference>
<evidence type="ECO:0000256" key="3">
    <source>
        <dbReference type="ARBA" id="ARBA00022840"/>
    </source>
</evidence>
<proteinExistence type="inferred from homology"/>
<keyword evidence="8" id="KW-1185">Reference proteome</keyword>
<evidence type="ECO:0000259" key="6">
    <source>
        <dbReference type="PROSITE" id="PS51733"/>
    </source>
</evidence>
<organism evidence="7 8">
    <name type="scientific">Fictibacillus enclensis</name>
    <dbReference type="NCBI Taxonomy" id="1017270"/>
    <lineage>
        <taxon>Bacteria</taxon>
        <taxon>Bacillati</taxon>
        <taxon>Bacillota</taxon>
        <taxon>Bacilli</taxon>
        <taxon>Bacillales</taxon>
        <taxon>Fictibacillaceae</taxon>
        <taxon>Fictibacillus</taxon>
    </lineage>
</organism>
<keyword evidence="5" id="KW-0238">DNA-binding</keyword>
<dbReference type="InterPro" id="IPR045864">
    <property type="entry name" value="aa-tRNA-synth_II/BPL/LPL"/>
</dbReference>
<evidence type="ECO:0000313" key="7">
    <source>
        <dbReference type="EMBL" id="KSU86019.1"/>
    </source>
</evidence>
<feature type="domain" description="BPL/LPL catalytic" evidence="6">
    <location>
        <begin position="71"/>
        <end position="262"/>
    </location>
</feature>
<evidence type="ECO:0000256" key="5">
    <source>
        <dbReference type="HAMAP-Rule" id="MF_00978"/>
    </source>
</evidence>
<evidence type="ECO:0000256" key="1">
    <source>
        <dbReference type="ARBA" id="ARBA00022598"/>
    </source>
</evidence>
<dbReference type="PROSITE" id="PS51733">
    <property type="entry name" value="BPL_LPL_CATALYTIC"/>
    <property type="match status" value="1"/>
</dbReference>
<dbReference type="GO" id="GO:0003677">
    <property type="term" value="F:DNA binding"/>
    <property type="evidence" value="ECO:0007669"/>
    <property type="project" value="UniProtKB-UniRule"/>
</dbReference>
<evidence type="ECO:0000313" key="8">
    <source>
        <dbReference type="Proteomes" id="UP000054099"/>
    </source>
</evidence>
<name>A0A0V8JFZ5_9BACL</name>
<dbReference type="Gene3D" id="1.10.10.10">
    <property type="entry name" value="Winged helix-like DNA-binding domain superfamily/Winged helix DNA-binding domain"/>
    <property type="match status" value="1"/>
</dbReference>
<dbReference type="EC" id="6.3.4.15" evidence="5"/>
<comment type="caution">
    <text evidence="7">The sequence shown here is derived from an EMBL/GenBank/DDBJ whole genome shotgun (WGS) entry which is preliminary data.</text>
</comment>
<keyword evidence="5" id="KW-0678">Repressor</keyword>
<dbReference type="InterPro" id="IPR008988">
    <property type="entry name" value="Transcriptional_repressor_C"/>
</dbReference>
<dbReference type="Proteomes" id="UP000054099">
    <property type="component" value="Unassembled WGS sequence"/>
</dbReference>
<dbReference type="GO" id="GO:0016740">
    <property type="term" value="F:transferase activity"/>
    <property type="evidence" value="ECO:0007669"/>
    <property type="project" value="UniProtKB-ARBA"/>
</dbReference>
<dbReference type="Gene3D" id="2.30.30.100">
    <property type="match status" value="1"/>
</dbReference>
<dbReference type="GO" id="GO:0004077">
    <property type="term" value="F:biotin--[biotin carboxyl-carrier protein] ligase activity"/>
    <property type="evidence" value="ECO:0007669"/>
    <property type="project" value="UniProtKB-UniRule"/>
</dbReference>
<evidence type="ECO:0000256" key="2">
    <source>
        <dbReference type="ARBA" id="ARBA00022741"/>
    </source>
</evidence>
<feature type="binding site" evidence="5">
    <location>
        <begin position="122"/>
        <end position="124"/>
    </location>
    <ligand>
        <name>biotin</name>
        <dbReference type="ChEBI" id="CHEBI:57586"/>
    </ligand>
</feature>
<dbReference type="InterPro" id="IPR036390">
    <property type="entry name" value="WH_DNA-bd_sf"/>
</dbReference>
<dbReference type="InterPro" id="IPR004143">
    <property type="entry name" value="BPL_LPL_catalytic"/>
</dbReference>
<dbReference type="InterPro" id="IPR030855">
    <property type="entry name" value="Bifunct_BirA"/>
</dbReference>
<comment type="caution">
    <text evidence="5">Lacks conserved residue(s) required for the propagation of feature annotation.</text>
</comment>
<keyword evidence="5" id="KW-0805">Transcription regulation</keyword>
<dbReference type="GO" id="GO:0005737">
    <property type="term" value="C:cytoplasm"/>
    <property type="evidence" value="ECO:0007669"/>
    <property type="project" value="TreeGrafter"/>
</dbReference>
<accession>A0A0V8JFZ5</accession>
<dbReference type="CDD" id="cd16442">
    <property type="entry name" value="BPL"/>
    <property type="match status" value="1"/>
</dbReference>
<dbReference type="SUPFAM" id="SSF50037">
    <property type="entry name" value="C-terminal domain of transcriptional repressors"/>
    <property type="match status" value="1"/>
</dbReference>
<dbReference type="OrthoDB" id="9807064at2"/>